<dbReference type="EMBL" id="ASHM01142570">
    <property type="protein sequence ID" value="PNX61590.1"/>
    <property type="molecule type" value="Genomic_DNA"/>
</dbReference>
<gene>
    <name evidence="1" type="ORF">L195_g060734</name>
</gene>
<evidence type="ECO:0000313" key="2">
    <source>
        <dbReference type="Proteomes" id="UP000236291"/>
    </source>
</evidence>
<feature type="non-terminal residue" evidence="1">
    <location>
        <position position="53"/>
    </location>
</feature>
<comment type="caution">
    <text evidence="1">The sequence shown here is derived from an EMBL/GenBank/DDBJ whole genome shotgun (WGS) entry which is preliminary data.</text>
</comment>
<accession>A0A2K3K5N0</accession>
<sequence>MMEGGKECWRETYKPHPAMAIVSLGRNDAVAQFPFLTISGRIPGFIKSRDLFV</sequence>
<reference evidence="1 2" key="2">
    <citation type="journal article" date="2017" name="Front. Plant Sci.">
        <title>Gene Classification and Mining of Molecular Markers Useful in Red Clover (Trifolium pratense) Breeding.</title>
        <authorList>
            <person name="Istvanek J."/>
            <person name="Dluhosova J."/>
            <person name="Dluhos P."/>
            <person name="Patkova L."/>
            <person name="Nedelnik J."/>
            <person name="Repkova J."/>
        </authorList>
    </citation>
    <scope>NUCLEOTIDE SEQUENCE [LARGE SCALE GENOMIC DNA]</scope>
    <source>
        <strain evidence="2">cv. Tatra</strain>
        <tissue evidence="1">Young leaves</tissue>
    </source>
</reference>
<dbReference type="STRING" id="57577.A0A2K3K5N0"/>
<dbReference type="AlphaFoldDB" id="A0A2K3K5N0"/>
<name>A0A2K3K5N0_TRIPR</name>
<evidence type="ECO:0000313" key="1">
    <source>
        <dbReference type="EMBL" id="PNX61590.1"/>
    </source>
</evidence>
<protein>
    <submittedName>
        <fullName evidence="1">Apoptosis-inducing factor a-like protein</fullName>
    </submittedName>
</protein>
<proteinExistence type="predicted"/>
<dbReference type="Proteomes" id="UP000236291">
    <property type="component" value="Unassembled WGS sequence"/>
</dbReference>
<organism evidence="1 2">
    <name type="scientific">Trifolium pratense</name>
    <name type="common">Red clover</name>
    <dbReference type="NCBI Taxonomy" id="57577"/>
    <lineage>
        <taxon>Eukaryota</taxon>
        <taxon>Viridiplantae</taxon>
        <taxon>Streptophyta</taxon>
        <taxon>Embryophyta</taxon>
        <taxon>Tracheophyta</taxon>
        <taxon>Spermatophyta</taxon>
        <taxon>Magnoliopsida</taxon>
        <taxon>eudicotyledons</taxon>
        <taxon>Gunneridae</taxon>
        <taxon>Pentapetalae</taxon>
        <taxon>rosids</taxon>
        <taxon>fabids</taxon>
        <taxon>Fabales</taxon>
        <taxon>Fabaceae</taxon>
        <taxon>Papilionoideae</taxon>
        <taxon>50 kb inversion clade</taxon>
        <taxon>NPAAA clade</taxon>
        <taxon>Hologalegina</taxon>
        <taxon>IRL clade</taxon>
        <taxon>Trifolieae</taxon>
        <taxon>Trifolium</taxon>
    </lineage>
</organism>
<reference evidence="1 2" key="1">
    <citation type="journal article" date="2014" name="Am. J. Bot.">
        <title>Genome assembly and annotation for red clover (Trifolium pratense; Fabaceae).</title>
        <authorList>
            <person name="Istvanek J."/>
            <person name="Jaros M."/>
            <person name="Krenek A."/>
            <person name="Repkova J."/>
        </authorList>
    </citation>
    <scope>NUCLEOTIDE SEQUENCE [LARGE SCALE GENOMIC DNA]</scope>
    <source>
        <strain evidence="2">cv. Tatra</strain>
        <tissue evidence="1">Young leaves</tissue>
    </source>
</reference>